<feature type="compositionally biased region" description="Polar residues" evidence="1">
    <location>
        <begin position="744"/>
        <end position="770"/>
    </location>
</feature>
<dbReference type="PROSITE" id="PS50011">
    <property type="entry name" value="PROTEIN_KINASE_DOM"/>
    <property type="match status" value="1"/>
</dbReference>
<dbReference type="Pfam" id="PF07714">
    <property type="entry name" value="PK_Tyr_Ser-Thr"/>
    <property type="match status" value="2"/>
</dbReference>
<feature type="compositionally biased region" description="Polar residues" evidence="1">
    <location>
        <begin position="37"/>
        <end position="52"/>
    </location>
</feature>
<evidence type="ECO:0000313" key="4">
    <source>
        <dbReference type="EMBL" id="KAF5837079.1"/>
    </source>
</evidence>
<keyword evidence="2" id="KW-0472">Membrane</keyword>
<dbReference type="EMBL" id="MU069629">
    <property type="protein sequence ID" value="KAF5837079.1"/>
    <property type="molecule type" value="Genomic_DNA"/>
</dbReference>
<evidence type="ECO:0000256" key="1">
    <source>
        <dbReference type="SAM" id="MobiDB-lite"/>
    </source>
</evidence>
<dbReference type="SMART" id="SM00220">
    <property type="entry name" value="S_TKc"/>
    <property type="match status" value="1"/>
</dbReference>
<keyword evidence="2" id="KW-1133">Transmembrane helix</keyword>
<dbReference type="Gene3D" id="1.10.510.10">
    <property type="entry name" value="Transferase(Phosphotransferase) domain 1"/>
    <property type="match status" value="2"/>
</dbReference>
<dbReference type="Proteomes" id="UP000815325">
    <property type="component" value="Unassembled WGS sequence"/>
</dbReference>
<comment type="caution">
    <text evidence="4">The sequence shown here is derived from an EMBL/GenBank/DDBJ whole genome shotgun (WGS) entry which is preliminary data.</text>
</comment>
<protein>
    <recommendedName>
        <fullName evidence="3">Protein kinase domain-containing protein</fullName>
    </recommendedName>
</protein>
<reference evidence="4" key="1">
    <citation type="submission" date="2017-08" db="EMBL/GenBank/DDBJ databases">
        <authorList>
            <person name="Polle J.E."/>
            <person name="Barry K."/>
            <person name="Cushman J."/>
            <person name="Schmutz J."/>
            <person name="Tran D."/>
            <person name="Hathwaick L.T."/>
            <person name="Yim W.C."/>
            <person name="Jenkins J."/>
            <person name="Mckie-Krisberg Z.M."/>
            <person name="Prochnik S."/>
            <person name="Lindquist E."/>
            <person name="Dockter R.B."/>
            <person name="Adam C."/>
            <person name="Molina H."/>
            <person name="Bunkerborg J."/>
            <person name="Jin E."/>
            <person name="Buchheim M."/>
            <person name="Magnuson J."/>
        </authorList>
    </citation>
    <scope>NUCLEOTIDE SEQUENCE</scope>
    <source>
        <strain evidence="4">CCAP 19/18</strain>
    </source>
</reference>
<dbReference type="InterPro" id="IPR001245">
    <property type="entry name" value="Ser-Thr/Tyr_kinase_cat_dom"/>
</dbReference>
<gene>
    <name evidence="4" type="ORF">DUNSADRAFT_4860</name>
</gene>
<name>A0ABQ7GR50_DUNSA</name>
<dbReference type="Gene3D" id="3.30.200.20">
    <property type="entry name" value="Phosphorylase Kinase, domain 1"/>
    <property type="match status" value="1"/>
</dbReference>
<feature type="compositionally biased region" description="Basic and acidic residues" evidence="1">
    <location>
        <begin position="25"/>
        <end position="35"/>
    </location>
</feature>
<feature type="compositionally biased region" description="Polar residues" evidence="1">
    <location>
        <begin position="778"/>
        <end position="791"/>
    </location>
</feature>
<evidence type="ECO:0000313" key="5">
    <source>
        <dbReference type="Proteomes" id="UP000815325"/>
    </source>
</evidence>
<evidence type="ECO:0000256" key="2">
    <source>
        <dbReference type="SAM" id="Phobius"/>
    </source>
</evidence>
<feature type="transmembrane region" description="Helical" evidence="2">
    <location>
        <begin position="366"/>
        <end position="389"/>
    </location>
</feature>
<dbReference type="SUPFAM" id="SSF56112">
    <property type="entry name" value="Protein kinase-like (PK-like)"/>
    <property type="match status" value="1"/>
</dbReference>
<evidence type="ECO:0000259" key="3">
    <source>
        <dbReference type="PROSITE" id="PS50011"/>
    </source>
</evidence>
<sequence>MKDVATEEEVQDLEKGIGESLHVGEGWRKAAKEQVDPPTSTATPSSGGMQTQAPACNQRGAGALTLGCLLCKHPHLLVAPLVIFCIIAALSAFGIMRATTASYNSEANHAREAAVSAADGIATQLSSASRAALSLAAVVRMNPSWAFLESNFEVLAKELFRQSNEEGNLVLRELALIPFGRVTANYGTIHHGHHSSIDLFSSERIESTGPYRSLAQRGLTVNGPIPFKGTEEKAFAARYPVFFNGTDEDESWGHPDNITHPTGCPGPPCYNPATREKFWGFIGGVVSAEPLLRGDIVHLKRLLADDLSYSLTTSFLAGTGGPGTLVSGGPNPEKVTANVSVDLPGTSWKLSVYNPRLDEIVELRKGLLAMVVIAASVLSALLLLLLLSFKRASVYLQEQLVTNKLLQEEKVSREALLGRQLDLLSCFEHTTTKRIRNLSRSKLSAGQLKTLDQISTARAAISDVRRSEGDHDVIIKELLAEGSFGKVYRGKWRGTDVAVKIIMLPANMSGREKREKMVVWEAAISSSLIHPNVQLVLEYCDRSSLRDALDAGLFMTPRGMNYAALLDCAMDVAKAMLHLHCNNVLHLDLKTRNILLASSGTGGKGVTCKAAVAQLECRLQFGIVLWELFTRGYPFRDVPPALLGHLIVREGKRPSWPSSVPKSYRDLANACWDQNPDARPRFEVILEELTKMRTRLGIPTPPLQPTSVQPSRPTPMPWLQRKLPQLHEDRAFLEGLEASSPQLQGARTFSQAASPQLQDGRTFSQASSPLLPSRDSRNFLQTKGPSTPSQAEFLQTRGLSPLSRAPEQSSTGDECLSTAHMSSHSMLDLLATSALQTPQTRWSLGSGACAVSPLYDSRATAPCTSNDHPGSNSLSTDGCHAVSPFRFSGISHSMPIVGPRGVQEVSPAGKQFSKKAVRLKSTPAGKQFGGGYREAGSGKAVQQESSWAVEIRPDVRQVVCKQTSQL</sequence>
<dbReference type="InterPro" id="IPR008271">
    <property type="entry name" value="Ser/Thr_kinase_AS"/>
</dbReference>
<feature type="region of interest" description="Disordered" evidence="1">
    <location>
        <begin position="696"/>
        <end position="718"/>
    </location>
</feature>
<dbReference type="PROSITE" id="PS00108">
    <property type="entry name" value="PROTEIN_KINASE_ST"/>
    <property type="match status" value="1"/>
</dbReference>
<keyword evidence="5" id="KW-1185">Reference proteome</keyword>
<feature type="region of interest" description="Disordered" evidence="1">
    <location>
        <begin position="744"/>
        <end position="791"/>
    </location>
</feature>
<feature type="compositionally biased region" description="Acidic residues" evidence="1">
    <location>
        <begin position="1"/>
        <end position="11"/>
    </location>
</feature>
<organism evidence="4 5">
    <name type="scientific">Dunaliella salina</name>
    <name type="common">Green alga</name>
    <name type="synonym">Protococcus salinus</name>
    <dbReference type="NCBI Taxonomy" id="3046"/>
    <lineage>
        <taxon>Eukaryota</taxon>
        <taxon>Viridiplantae</taxon>
        <taxon>Chlorophyta</taxon>
        <taxon>core chlorophytes</taxon>
        <taxon>Chlorophyceae</taxon>
        <taxon>CS clade</taxon>
        <taxon>Chlamydomonadales</taxon>
        <taxon>Dunaliellaceae</taxon>
        <taxon>Dunaliella</taxon>
    </lineage>
</organism>
<dbReference type="InterPro" id="IPR000719">
    <property type="entry name" value="Prot_kinase_dom"/>
</dbReference>
<feature type="transmembrane region" description="Helical" evidence="2">
    <location>
        <begin position="76"/>
        <end position="96"/>
    </location>
</feature>
<dbReference type="InterPro" id="IPR051681">
    <property type="entry name" value="Ser/Thr_Kinases-Pseudokinases"/>
</dbReference>
<proteinExistence type="predicted"/>
<accession>A0ABQ7GR50</accession>
<keyword evidence="2" id="KW-0812">Transmembrane</keyword>
<dbReference type="InterPro" id="IPR011009">
    <property type="entry name" value="Kinase-like_dom_sf"/>
</dbReference>
<feature type="region of interest" description="Disordered" evidence="1">
    <location>
        <begin position="1"/>
        <end position="52"/>
    </location>
</feature>
<dbReference type="PANTHER" id="PTHR44329">
    <property type="entry name" value="SERINE/THREONINE-PROTEIN KINASE TNNI3K-RELATED"/>
    <property type="match status" value="1"/>
</dbReference>
<dbReference type="PANTHER" id="PTHR44329:SF214">
    <property type="entry name" value="PROTEIN KINASE DOMAIN-CONTAINING PROTEIN"/>
    <property type="match status" value="1"/>
</dbReference>
<feature type="domain" description="Protein kinase" evidence="3">
    <location>
        <begin position="473"/>
        <end position="696"/>
    </location>
</feature>